<dbReference type="PANTHER" id="PTHR40034">
    <property type="entry name" value="BSL5891 PROTEIN"/>
    <property type="match status" value="1"/>
</dbReference>
<evidence type="ECO:0008006" key="4">
    <source>
        <dbReference type="Google" id="ProtNLM"/>
    </source>
</evidence>
<name>A0A2N5HSM9_9BACI</name>
<proteinExistence type="predicted"/>
<organism evidence="2 3">
    <name type="scientific">Neobacillus cucumis</name>
    <dbReference type="NCBI Taxonomy" id="1740721"/>
    <lineage>
        <taxon>Bacteria</taxon>
        <taxon>Bacillati</taxon>
        <taxon>Bacillota</taxon>
        <taxon>Bacilli</taxon>
        <taxon>Bacillales</taxon>
        <taxon>Bacillaceae</taxon>
        <taxon>Neobacillus</taxon>
    </lineage>
</organism>
<dbReference type="OrthoDB" id="3628949at2"/>
<dbReference type="Proteomes" id="UP000234950">
    <property type="component" value="Unassembled WGS sequence"/>
</dbReference>
<reference evidence="2 3" key="1">
    <citation type="submission" date="2017-11" db="EMBL/GenBank/DDBJ databases">
        <title>Comparitive Functional Genomics of Dry Heat Resistant strains isolated from the Viking Spacecraft.</title>
        <authorList>
            <person name="Seuylemezian A."/>
            <person name="Cooper K."/>
            <person name="Vaishampayan P."/>
        </authorList>
    </citation>
    <scope>NUCLEOTIDE SEQUENCE [LARGE SCALE GENOMIC DNA]</scope>
    <source>
        <strain evidence="2 3">V32-6</strain>
    </source>
</reference>
<protein>
    <recommendedName>
        <fullName evidence="4">DUF3311 domain-containing protein</fullName>
    </recommendedName>
</protein>
<dbReference type="PANTHER" id="PTHR40034:SF1">
    <property type="entry name" value="BSL5891 PROTEIN"/>
    <property type="match status" value="1"/>
</dbReference>
<evidence type="ECO:0000313" key="3">
    <source>
        <dbReference type="Proteomes" id="UP000234950"/>
    </source>
</evidence>
<evidence type="ECO:0000313" key="2">
    <source>
        <dbReference type="EMBL" id="PLS08524.1"/>
    </source>
</evidence>
<dbReference type="Pfam" id="PF11755">
    <property type="entry name" value="DUF3311"/>
    <property type="match status" value="1"/>
</dbReference>
<sequence>MGKKSIIVLLCIVPFILMLAAIPFVNRIQPIIFGLPFLAFWLFFGMIITPLCNFAIYQLQKTERSAE</sequence>
<keyword evidence="3" id="KW-1185">Reference proteome</keyword>
<keyword evidence="1" id="KW-1133">Transmembrane helix</keyword>
<keyword evidence="1" id="KW-0472">Membrane</keyword>
<dbReference type="AlphaFoldDB" id="A0A2N5HSM9"/>
<feature type="transmembrane region" description="Helical" evidence="1">
    <location>
        <begin position="31"/>
        <end position="56"/>
    </location>
</feature>
<dbReference type="RefSeq" id="WP_101646542.1">
    <property type="nucleotide sequence ID" value="NZ_PGVE01000017.1"/>
</dbReference>
<dbReference type="EMBL" id="PGVE01000017">
    <property type="protein sequence ID" value="PLS08524.1"/>
    <property type="molecule type" value="Genomic_DNA"/>
</dbReference>
<gene>
    <name evidence="2" type="ORF">CVD27_03740</name>
</gene>
<keyword evidence="1" id="KW-0812">Transmembrane</keyword>
<accession>A0A2N5HSM9</accession>
<feature type="transmembrane region" description="Helical" evidence="1">
    <location>
        <begin position="7"/>
        <end position="25"/>
    </location>
</feature>
<evidence type="ECO:0000256" key="1">
    <source>
        <dbReference type="SAM" id="Phobius"/>
    </source>
</evidence>
<comment type="caution">
    <text evidence="2">The sequence shown here is derived from an EMBL/GenBank/DDBJ whole genome shotgun (WGS) entry which is preliminary data.</text>
</comment>
<dbReference type="InterPro" id="IPR021741">
    <property type="entry name" value="DUF3311"/>
</dbReference>